<name>A0A2U8WLY2_9HYPH</name>
<dbReference type="RefSeq" id="WP_109959498.1">
    <property type="nucleotide sequence ID" value="NZ_CP029553.1"/>
</dbReference>
<reference evidence="2 3" key="1">
    <citation type="submission" date="2018-05" db="EMBL/GenBank/DDBJ databases">
        <title>Complete Genome Sequence of Methylobacterium sp. 17Sr1-28.</title>
        <authorList>
            <person name="Srinivasan S."/>
        </authorList>
    </citation>
    <scope>NUCLEOTIDE SEQUENCE [LARGE SCALE GENOMIC DNA]</scope>
    <source>
        <strain evidence="2 3">17Sr1-28</strain>
    </source>
</reference>
<feature type="region of interest" description="Disordered" evidence="1">
    <location>
        <begin position="1"/>
        <end position="43"/>
    </location>
</feature>
<dbReference type="EMBL" id="CP029553">
    <property type="protein sequence ID" value="AWN47167.1"/>
    <property type="molecule type" value="Genomic_DNA"/>
</dbReference>
<proteinExistence type="predicted"/>
<evidence type="ECO:0000256" key="1">
    <source>
        <dbReference type="SAM" id="MobiDB-lite"/>
    </source>
</evidence>
<gene>
    <name evidence="2" type="ORF">DK419_13270</name>
</gene>
<evidence type="ECO:0000313" key="3">
    <source>
        <dbReference type="Proteomes" id="UP000245444"/>
    </source>
</evidence>
<protein>
    <submittedName>
        <fullName evidence="2">Uncharacterized protein</fullName>
    </submittedName>
</protein>
<sequence length="338" mass="37890">MSRHHSAAARQHEDAPRSALSRRPFDETKVRRGFHGRFGEKPDLDGEVKVAGINRNDVIDSLSETSDKLHGRRLGDILDAADDEEAVLRNLVARHKRGEIQFREGGGKGEAVDLPGYLGKPYQPGTEEIFHQGDMDDDAFEDLLERQSGKIGSSQIVMQAQLHFTRSGKLDVDSLIDDLSLSMHGHRNQPVFMRGELGEIEQTAVRDAITAHVEANARYFDKADQGATYLISLQRPDDAPYWKARASAETAFRRQGLSERDIEREMDGSAEEARDKVRAEAAAAARNKTYGGTNDALKARFPAEFAAMEHLQNRELFIARSKLLKRYQTETGEELPYM</sequence>
<keyword evidence="3" id="KW-1185">Reference proteome</keyword>
<accession>A0A2U8WLY2</accession>
<dbReference type="KEGG" id="mtea:DK419_13270"/>
<evidence type="ECO:0000313" key="2">
    <source>
        <dbReference type="EMBL" id="AWN47167.1"/>
    </source>
</evidence>
<dbReference type="AlphaFoldDB" id="A0A2U8WLY2"/>
<organism evidence="2 3">
    <name type="scientific">Methylobacterium terrae</name>
    <dbReference type="NCBI Taxonomy" id="2202827"/>
    <lineage>
        <taxon>Bacteria</taxon>
        <taxon>Pseudomonadati</taxon>
        <taxon>Pseudomonadota</taxon>
        <taxon>Alphaproteobacteria</taxon>
        <taxon>Hyphomicrobiales</taxon>
        <taxon>Methylobacteriaceae</taxon>
        <taxon>Methylobacterium</taxon>
    </lineage>
</organism>
<dbReference type="Proteomes" id="UP000245444">
    <property type="component" value="Chromosome"/>
</dbReference>